<feature type="compositionally biased region" description="Basic and acidic residues" evidence="1">
    <location>
        <begin position="342"/>
        <end position="353"/>
    </location>
</feature>
<feature type="compositionally biased region" description="Basic and acidic residues" evidence="1">
    <location>
        <begin position="16"/>
        <end position="34"/>
    </location>
</feature>
<evidence type="ECO:0000256" key="1">
    <source>
        <dbReference type="SAM" id="MobiDB-lite"/>
    </source>
</evidence>
<accession>A0A7S4JSP6</accession>
<gene>
    <name evidence="2" type="ORF">OAUR00152_LOCUS33311</name>
</gene>
<reference evidence="2" key="1">
    <citation type="submission" date="2021-01" db="EMBL/GenBank/DDBJ databases">
        <authorList>
            <person name="Corre E."/>
            <person name="Pelletier E."/>
            <person name="Niang G."/>
            <person name="Scheremetjew M."/>
            <person name="Finn R."/>
            <person name="Kale V."/>
            <person name="Holt S."/>
            <person name="Cochrane G."/>
            <person name="Meng A."/>
            <person name="Brown T."/>
            <person name="Cohen L."/>
        </authorList>
    </citation>
    <scope>NUCLEOTIDE SEQUENCE</scope>
    <source>
        <strain evidence="2">Isolate 1302-5</strain>
    </source>
</reference>
<dbReference type="EMBL" id="HBKQ01048260">
    <property type="protein sequence ID" value="CAE2273187.1"/>
    <property type="molecule type" value="Transcribed_RNA"/>
</dbReference>
<proteinExistence type="predicted"/>
<organism evidence="2">
    <name type="scientific">Odontella aurita</name>
    <dbReference type="NCBI Taxonomy" id="265563"/>
    <lineage>
        <taxon>Eukaryota</taxon>
        <taxon>Sar</taxon>
        <taxon>Stramenopiles</taxon>
        <taxon>Ochrophyta</taxon>
        <taxon>Bacillariophyta</taxon>
        <taxon>Mediophyceae</taxon>
        <taxon>Biddulphiophycidae</taxon>
        <taxon>Eupodiscales</taxon>
        <taxon>Odontellaceae</taxon>
        <taxon>Odontella</taxon>
    </lineage>
</organism>
<protein>
    <recommendedName>
        <fullName evidence="3">Plastid lipid-associated protein/fibrillin conserved domain-containing protein</fullName>
    </recommendedName>
</protein>
<evidence type="ECO:0000313" key="2">
    <source>
        <dbReference type="EMBL" id="CAE2273187.1"/>
    </source>
</evidence>
<feature type="region of interest" description="Disordered" evidence="1">
    <location>
        <begin position="1"/>
        <end position="34"/>
    </location>
</feature>
<feature type="compositionally biased region" description="Basic and acidic residues" evidence="1">
    <location>
        <begin position="142"/>
        <end position="151"/>
    </location>
</feature>
<feature type="region of interest" description="Disordered" evidence="1">
    <location>
        <begin position="142"/>
        <end position="168"/>
    </location>
</feature>
<feature type="compositionally biased region" description="Basic residues" evidence="1">
    <location>
        <begin position="354"/>
        <end position="363"/>
    </location>
</feature>
<feature type="region of interest" description="Disordered" evidence="1">
    <location>
        <begin position="330"/>
        <end position="363"/>
    </location>
</feature>
<dbReference type="AlphaFoldDB" id="A0A7S4JSP6"/>
<feature type="region of interest" description="Disordered" evidence="1">
    <location>
        <begin position="263"/>
        <end position="282"/>
    </location>
</feature>
<sequence>MDRDSNKVAQGRGRGPGREVGGKPKRRLSQENRYRRARYHLLATNHRLTADPEQESEYLFSVLANPRKRSLHQKKHQRTAPLDAAMSGLTLEEQELHETKLDLLKELARSGGDPTTPVFRDALDQLTALYSLGGWDAREDPALSRSYHGDDGSSPPTNPADADGPALEGTWLTLSRPSFPGCIGRNERGEFEYTLGQMSFSMFSPNDLVCSIQGTFNKVEVIRDEEARRKLEDLPKALKAEVKRGESILRTYTIITAFTIEPRTSETNKRRPGSSNDSVTRPLKGIMTMRGYILPDPDHSHRLSVWFDGGTIEPADMDLNQWKAVLGGESNRAASPSASSGEGRKSSGKEGKSKKSSRTKRPLTGRAKIFAARLLMGASPPEENGGMEDDGTVSYRLRRPMGGHGKTYVDVRYLDGTMRIMRGNMGSVYVFVRVPEE</sequence>
<evidence type="ECO:0008006" key="3">
    <source>
        <dbReference type="Google" id="ProtNLM"/>
    </source>
</evidence>
<name>A0A7S4JSP6_9STRA</name>